<sequence>MEAFFLYLLKVSLATAIFYLTYHFLFRVKKQFVFNRYYLLLILPVAHIIPLISFPTAADLSLATVYFNEINPLPIGEPSFTPNNNGNATFNWLSVLSIIYVSGMVFFLIRFIISYIQASAIQKVSQQDIIDNQTVYLSERNIRAFTFIDKIIIGRNILDHPSLKMVIDHEKVHLKEKHFIDLFTIEFLSSFQWFNPFAIVLNKAIRLNLEYRADDMVVQHSNMRQYQMALISMVSDRIAFPQFTELNSNNLQNRIMMMKSQNESKFSRIRKLAVLPIFLILLAGLSEKTPTIKASDGIEPNIKASDTAISSISDLNRYFSKSLMYPQEARKSGQVGLVTLFFKIDNNGKLTGVYETQPSRKVYYYPEGSLKYNPFNGYTEIVIVGYESDPLKINESKYHSSLFEECKRVINDLPTLNIGELKGRTVKIKFKFKIVKS</sequence>
<dbReference type="RefSeq" id="WP_020892353.1">
    <property type="nucleotide sequence ID" value="NZ_BJYV01000015.1"/>
</dbReference>
<organism evidence="3 4">
    <name type="scientific">Cyclobacterium qasimii</name>
    <dbReference type="NCBI Taxonomy" id="1350429"/>
    <lineage>
        <taxon>Bacteria</taxon>
        <taxon>Pseudomonadati</taxon>
        <taxon>Bacteroidota</taxon>
        <taxon>Cytophagia</taxon>
        <taxon>Cytophagales</taxon>
        <taxon>Cyclobacteriaceae</taxon>
        <taxon>Cyclobacterium</taxon>
    </lineage>
</organism>
<dbReference type="CDD" id="cd07341">
    <property type="entry name" value="M56_BlaR1_MecR1_like"/>
    <property type="match status" value="1"/>
</dbReference>
<keyword evidence="4" id="KW-1185">Reference proteome</keyword>
<evidence type="ECO:0000259" key="2">
    <source>
        <dbReference type="Pfam" id="PF05569"/>
    </source>
</evidence>
<dbReference type="Proteomes" id="UP000321301">
    <property type="component" value="Unassembled WGS sequence"/>
</dbReference>
<keyword evidence="1" id="KW-1133">Transmembrane helix</keyword>
<dbReference type="SUPFAM" id="SSF74653">
    <property type="entry name" value="TolA/TonB C-terminal domain"/>
    <property type="match status" value="1"/>
</dbReference>
<dbReference type="InterPro" id="IPR008756">
    <property type="entry name" value="Peptidase_M56"/>
</dbReference>
<proteinExistence type="predicted"/>
<dbReference type="AlphaFoldDB" id="A0A512CDS2"/>
<reference evidence="3 4" key="1">
    <citation type="submission" date="2019-07" db="EMBL/GenBank/DDBJ databases">
        <title>Whole genome shotgun sequence of Cyclobacterium qasimii NBRC 106168.</title>
        <authorList>
            <person name="Hosoyama A."/>
            <person name="Uohara A."/>
            <person name="Ohji S."/>
            <person name="Ichikawa N."/>
        </authorList>
    </citation>
    <scope>NUCLEOTIDE SEQUENCE [LARGE SCALE GENOMIC DNA]</scope>
    <source>
        <strain evidence="3 4">NBRC 106168</strain>
    </source>
</reference>
<evidence type="ECO:0000256" key="1">
    <source>
        <dbReference type="SAM" id="Phobius"/>
    </source>
</evidence>
<comment type="caution">
    <text evidence="3">The sequence shown here is derived from an EMBL/GenBank/DDBJ whole genome shotgun (WGS) entry which is preliminary data.</text>
</comment>
<feature type="transmembrane region" description="Helical" evidence="1">
    <location>
        <begin position="6"/>
        <end position="25"/>
    </location>
</feature>
<keyword evidence="1" id="KW-0472">Membrane</keyword>
<accession>A0A512CDS2</accession>
<protein>
    <recommendedName>
        <fullName evidence="2">Peptidase M56 domain-containing protein</fullName>
    </recommendedName>
</protein>
<dbReference type="PANTHER" id="PTHR34978">
    <property type="entry name" value="POSSIBLE SENSOR-TRANSDUCER PROTEIN BLAR"/>
    <property type="match status" value="1"/>
</dbReference>
<evidence type="ECO:0000313" key="4">
    <source>
        <dbReference type="Proteomes" id="UP000321301"/>
    </source>
</evidence>
<dbReference type="Pfam" id="PF05569">
    <property type="entry name" value="Peptidase_M56"/>
    <property type="match status" value="1"/>
</dbReference>
<keyword evidence="1" id="KW-0812">Transmembrane</keyword>
<dbReference type="PANTHER" id="PTHR34978:SF3">
    <property type="entry name" value="SLR0241 PROTEIN"/>
    <property type="match status" value="1"/>
</dbReference>
<name>A0A512CDS2_9BACT</name>
<feature type="transmembrane region" description="Helical" evidence="1">
    <location>
        <begin position="269"/>
        <end position="286"/>
    </location>
</feature>
<gene>
    <name evidence="3" type="ORF">CQA01_28890</name>
</gene>
<evidence type="ECO:0000313" key="3">
    <source>
        <dbReference type="EMBL" id="GEO22355.1"/>
    </source>
</evidence>
<dbReference type="Gene3D" id="3.30.1150.10">
    <property type="match status" value="1"/>
</dbReference>
<dbReference type="EMBL" id="BJYV01000015">
    <property type="protein sequence ID" value="GEO22355.1"/>
    <property type="molecule type" value="Genomic_DNA"/>
</dbReference>
<feature type="transmembrane region" description="Helical" evidence="1">
    <location>
        <begin position="92"/>
        <end position="113"/>
    </location>
</feature>
<dbReference type="InterPro" id="IPR052173">
    <property type="entry name" value="Beta-lactam_resp_regulator"/>
</dbReference>
<feature type="domain" description="Peptidase M56" evidence="2">
    <location>
        <begin position="161"/>
        <end position="258"/>
    </location>
</feature>
<feature type="transmembrane region" description="Helical" evidence="1">
    <location>
        <begin position="37"/>
        <end position="58"/>
    </location>
</feature>